<dbReference type="GO" id="GO:0003676">
    <property type="term" value="F:nucleic acid binding"/>
    <property type="evidence" value="ECO:0007669"/>
    <property type="project" value="InterPro"/>
</dbReference>
<dbReference type="Proteomes" id="UP000242381">
    <property type="component" value="Unassembled WGS sequence"/>
</dbReference>
<organism evidence="2 3">
    <name type="scientific">Rhizopus microsporus</name>
    <dbReference type="NCBI Taxonomy" id="58291"/>
    <lineage>
        <taxon>Eukaryota</taxon>
        <taxon>Fungi</taxon>
        <taxon>Fungi incertae sedis</taxon>
        <taxon>Mucoromycota</taxon>
        <taxon>Mucoromycotina</taxon>
        <taxon>Mucoromycetes</taxon>
        <taxon>Mucorales</taxon>
        <taxon>Mucorineae</taxon>
        <taxon>Rhizopodaceae</taxon>
        <taxon>Rhizopus</taxon>
    </lineage>
</organism>
<proteinExistence type="predicted"/>
<evidence type="ECO:0000313" key="3">
    <source>
        <dbReference type="Proteomes" id="UP000242381"/>
    </source>
</evidence>
<evidence type="ECO:0000313" key="2">
    <source>
        <dbReference type="EMBL" id="ORE22707.1"/>
    </source>
</evidence>
<reference evidence="2 3" key="1">
    <citation type="journal article" date="2016" name="Proc. Natl. Acad. Sci. U.S.A.">
        <title>Lipid metabolic changes in an early divergent fungus govern the establishment of a mutualistic symbiosis with endobacteria.</title>
        <authorList>
            <person name="Lastovetsky O.A."/>
            <person name="Gaspar M.L."/>
            <person name="Mondo S.J."/>
            <person name="LaButti K.M."/>
            <person name="Sandor L."/>
            <person name="Grigoriev I.V."/>
            <person name="Henry S.A."/>
            <person name="Pawlowska T.E."/>
        </authorList>
    </citation>
    <scope>NUCLEOTIDE SEQUENCE [LARGE SCALE GENOMIC DNA]</scope>
    <source>
        <strain evidence="2 3">ATCC 11559</strain>
    </source>
</reference>
<sequence>YIPVYLPPCSPELNPIEQFWKVLKDRVKRGKLKDVEAQELLKEAKMILLRSCRTSFNILSTFSLNALKEPL</sequence>
<gene>
    <name evidence="2" type="ORF">BCV71DRAFT_171299</name>
</gene>
<dbReference type="InterPro" id="IPR036397">
    <property type="entry name" value="RNaseH_sf"/>
</dbReference>
<protein>
    <recommendedName>
        <fullName evidence="1">Tc1-like transposase DDE domain-containing protein</fullName>
    </recommendedName>
</protein>
<accession>A0A1X0SEU3</accession>
<evidence type="ECO:0000259" key="1">
    <source>
        <dbReference type="Pfam" id="PF13358"/>
    </source>
</evidence>
<dbReference type="Pfam" id="PF13358">
    <property type="entry name" value="DDE_3"/>
    <property type="match status" value="1"/>
</dbReference>
<dbReference type="EMBL" id="KV921264">
    <property type="protein sequence ID" value="ORE22707.1"/>
    <property type="molecule type" value="Genomic_DNA"/>
</dbReference>
<feature type="domain" description="Tc1-like transposase DDE" evidence="1">
    <location>
        <begin position="4"/>
        <end position="36"/>
    </location>
</feature>
<name>A0A1X0SEU3_RHIZD</name>
<dbReference type="InterPro" id="IPR038717">
    <property type="entry name" value="Tc1-like_DDE_dom"/>
</dbReference>
<dbReference type="Gene3D" id="3.30.420.10">
    <property type="entry name" value="Ribonuclease H-like superfamily/Ribonuclease H"/>
    <property type="match status" value="1"/>
</dbReference>
<dbReference type="AlphaFoldDB" id="A0A1X0SEU3"/>
<feature type="non-terminal residue" evidence="2">
    <location>
        <position position="1"/>
    </location>
</feature>